<dbReference type="Gene3D" id="1.10.150.20">
    <property type="entry name" value="5' to 3' exonuclease, C-terminal subdomain"/>
    <property type="match status" value="1"/>
</dbReference>
<dbReference type="EMBL" id="MN740789">
    <property type="protein sequence ID" value="QHU11765.1"/>
    <property type="molecule type" value="Genomic_DNA"/>
</dbReference>
<keyword evidence="3" id="KW-0479">Metal-binding</keyword>
<evidence type="ECO:0000259" key="8">
    <source>
        <dbReference type="SMART" id="SM00485"/>
    </source>
</evidence>
<dbReference type="SUPFAM" id="SSF88723">
    <property type="entry name" value="PIN domain-like"/>
    <property type="match status" value="1"/>
</dbReference>
<evidence type="ECO:0000256" key="2">
    <source>
        <dbReference type="ARBA" id="ARBA00022722"/>
    </source>
</evidence>
<dbReference type="Pfam" id="PF00752">
    <property type="entry name" value="XPG_N"/>
    <property type="match status" value="1"/>
</dbReference>
<evidence type="ECO:0000259" key="7">
    <source>
        <dbReference type="SMART" id="SM00484"/>
    </source>
</evidence>
<dbReference type="GO" id="GO:0017108">
    <property type="term" value="F:5'-flap endonuclease activity"/>
    <property type="evidence" value="ECO:0007669"/>
    <property type="project" value="TreeGrafter"/>
</dbReference>
<dbReference type="InterPro" id="IPR006086">
    <property type="entry name" value="XPG-I_dom"/>
</dbReference>
<protein>
    <recommendedName>
        <fullName evidence="10">XPG N-terminal domain-containing protein</fullName>
    </recommendedName>
</protein>
<evidence type="ECO:0000256" key="4">
    <source>
        <dbReference type="ARBA" id="ARBA00022759"/>
    </source>
</evidence>
<evidence type="ECO:0000256" key="6">
    <source>
        <dbReference type="ARBA" id="ARBA00022842"/>
    </source>
</evidence>
<dbReference type="SMART" id="SM00485">
    <property type="entry name" value="XPGN"/>
    <property type="match status" value="1"/>
</dbReference>
<evidence type="ECO:0008006" key="10">
    <source>
        <dbReference type="Google" id="ProtNLM"/>
    </source>
</evidence>
<evidence type="ECO:0000313" key="9">
    <source>
        <dbReference type="EMBL" id="QHU11765.1"/>
    </source>
</evidence>
<evidence type="ECO:0000256" key="1">
    <source>
        <dbReference type="ARBA" id="ARBA00001946"/>
    </source>
</evidence>
<name>A0A6C0K138_9ZZZZ</name>
<dbReference type="InterPro" id="IPR006084">
    <property type="entry name" value="XPG/Rad2"/>
</dbReference>
<dbReference type="PANTHER" id="PTHR11081">
    <property type="entry name" value="FLAP ENDONUCLEASE FAMILY MEMBER"/>
    <property type="match status" value="1"/>
</dbReference>
<dbReference type="GO" id="GO:0003677">
    <property type="term" value="F:DNA binding"/>
    <property type="evidence" value="ECO:0007669"/>
    <property type="project" value="InterPro"/>
</dbReference>
<sequence>MGIKNLHGFLRKLCPSVYNTIPISKYAFKKIAIDTSIFMCKYKSASGQYYLDSFLNLISILRYHEVHFVFVYDTKAPPEKDNEKKQRLEAREKNKLRVDKIETIWNLLKEEKQLSEESVFGTEEDRENVEDEALNNFLAKMLDADEGECITVRKIDMEIQKLKNTVMSIRTEDFLLTKEFFKACNIPVIDAEGEAEATASALVKQGIVAAVLTEDTDVLAYSVPFMLHKMDMSEGTFIEVDYEEILNQLKLTSAQFLDLCILCGTDYNTNMFKVGPDRAYKLLMQYGSIEGIARHQPNLPVSVLNHEKSRSLFLHSIDLSGVQIPYCGFPNKNELENLYFVNNCKFSLDRLYNSFLHSVFHDFELKPSSSGEEEERPSRKIMLLTQGNGNVIYSSSPPPTVDHLKTS</sequence>
<dbReference type="InterPro" id="IPR029060">
    <property type="entry name" value="PIN-like_dom_sf"/>
</dbReference>
<accession>A0A6C0K138</accession>
<dbReference type="Pfam" id="PF00867">
    <property type="entry name" value="XPG_I"/>
    <property type="match status" value="1"/>
</dbReference>
<comment type="cofactor">
    <cofactor evidence="1">
        <name>Mg(2+)</name>
        <dbReference type="ChEBI" id="CHEBI:18420"/>
    </cofactor>
</comment>
<keyword evidence="5" id="KW-0378">Hydrolase</keyword>
<keyword evidence="2" id="KW-0540">Nuclease</keyword>
<dbReference type="InterPro" id="IPR006085">
    <property type="entry name" value="XPG_DNA_repair_N"/>
</dbReference>
<dbReference type="SUPFAM" id="SSF47807">
    <property type="entry name" value="5' to 3' exonuclease, C-terminal subdomain"/>
    <property type="match status" value="1"/>
</dbReference>
<evidence type="ECO:0000256" key="3">
    <source>
        <dbReference type="ARBA" id="ARBA00022723"/>
    </source>
</evidence>
<keyword evidence="6" id="KW-0460">Magnesium</keyword>
<proteinExistence type="predicted"/>
<dbReference type="InterPro" id="IPR036279">
    <property type="entry name" value="5-3_exonuclease_C_sf"/>
</dbReference>
<reference evidence="9" key="1">
    <citation type="journal article" date="2020" name="Nature">
        <title>Giant virus diversity and host interactions through global metagenomics.</title>
        <authorList>
            <person name="Schulz F."/>
            <person name="Roux S."/>
            <person name="Paez-Espino D."/>
            <person name="Jungbluth S."/>
            <person name="Walsh D.A."/>
            <person name="Denef V.J."/>
            <person name="McMahon K.D."/>
            <person name="Konstantinidis K.T."/>
            <person name="Eloe-Fadrosh E.A."/>
            <person name="Kyrpides N.C."/>
            <person name="Woyke T."/>
        </authorList>
    </citation>
    <scope>NUCLEOTIDE SEQUENCE</scope>
    <source>
        <strain evidence="9">GVMAG-S-1101169-75</strain>
    </source>
</reference>
<dbReference type="PANTHER" id="PTHR11081:SF9">
    <property type="entry name" value="FLAP ENDONUCLEASE 1"/>
    <property type="match status" value="1"/>
</dbReference>
<dbReference type="SMART" id="SM00279">
    <property type="entry name" value="HhH2"/>
    <property type="match status" value="1"/>
</dbReference>
<keyword evidence="4" id="KW-0255">Endonuclease</keyword>
<dbReference type="SMART" id="SM00484">
    <property type="entry name" value="XPGI"/>
    <property type="match status" value="1"/>
</dbReference>
<dbReference type="PRINTS" id="PR00853">
    <property type="entry name" value="XPGRADSUPER"/>
</dbReference>
<dbReference type="AlphaFoldDB" id="A0A6C0K138"/>
<dbReference type="Gene3D" id="3.40.50.1010">
    <property type="entry name" value="5'-nuclease"/>
    <property type="match status" value="1"/>
</dbReference>
<feature type="domain" description="XPG N-terminal" evidence="8">
    <location>
        <begin position="1"/>
        <end position="94"/>
    </location>
</feature>
<dbReference type="InterPro" id="IPR008918">
    <property type="entry name" value="HhH2"/>
</dbReference>
<organism evidence="9">
    <name type="scientific">viral metagenome</name>
    <dbReference type="NCBI Taxonomy" id="1070528"/>
    <lineage>
        <taxon>unclassified sequences</taxon>
        <taxon>metagenomes</taxon>
        <taxon>organismal metagenomes</taxon>
    </lineage>
</organism>
<dbReference type="GO" id="GO:0046872">
    <property type="term" value="F:metal ion binding"/>
    <property type="evidence" value="ECO:0007669"/>
    <property type="project" value="UniProtKB-KW"/>
</dbReference>
<feature type="domain" description="XPG-I" evidence="7">
    <location>
        <begin position="182"/>
        <end position="251"/>
    </location>
</feature>
<evidence type="ECO:0000256" key="5">
    <source>
        <dbReference type="ARBA" id="ARBA00022801"/>
    </source>
</evidence>